<gene>
    <name evidence="6" type="ORF">UFOPK2399_00821</name>
</gene>
<organism evidence="6">
    <name type="scientific">freshwater metagenome</name>
    <dbReference type="NCBI Taxonomy" id="449393"/>
    <lineage>
        <taxon>unclassified sequences</taxon>
        <taxon>metagenomes</taxon>
        <taxon>ecological metagenomes</taxon>
    </lineage>
</organism>
<dbReference type="EMBL" id="CAEZXP010000001">
    <property type="protein sequence ID" value="CAB4692520.1"/>
    <property type="molecule type" value="Genomic_DNA"/>
</dbReference>
<evidence type="ECO:0000256" key="4">
    <source>
        <dbReference type="ARBA" id="ARBA00023163"/>
    </source>
</evidence>
<feature type="domain" description="Heat-inducible transcription repressor HrcA C-terminal" evidence="5">
    <location>
        <begin position="101"/>
        <end position="317"/>
    </location>
</feature>
<evidence type="ECO:0000256" key="3">
    <source>
        <dbReference type="ARBA" id="ARBA00023016"/>
    </source>
</evidence>
<dbReference type="InterPro" id="IPR002571">
    <property type="entry name" value="HrcA"/>
</dbReference>
<dbReference type="InterPro" id="IPR036390">
    <property type="entry name" value="WH_DNA-bd_sf"/>
</dbReference>
<dbReference type="PIRSF" id="PIRSF005485">
    <property type="entry name" value="HrcA"/>
    <property type="match status" value="1"/>
</dbReference>
<evidence type="ECO:0000256" key="2">
    <source>
        <dbReference type="ARBA" id="ARBA00023015"/>
    </source>
</evidence>
<keyword evidence="2" id="KW-0805">Transcription regulation</keyword>
<dbReference type="GO" id="GO:0003677">
    <property type="term" value="F:DNA binding"/>
    <property type="evidence" value="ECO:0007669"/>
    <property type="project" value="InterPro"/>
</dbReference>
<evidence type="ECO:0000256" key="1">
    <source>
        <dbReference type="ARBA" id="ARBA00022491"/>
    </source>
</evidence>
<dbReference type="InterPro" id="IPR023120">
    <property type="entry name" value="WHTH_transcript_rep_HrcA_IDD"/>
</dbReference>
<keyword evidence="1" id="KW-0678">Repressor</keyword>
<dbReference type="GO" id="GO:0045892">
    <property type="term" value="P:negative regulation of DNA-templated transcription"/>
    <property type="evidence" value="ECO:0007669"/>
    <property type="project" value="TreeGrafter"/>
</dbReference>
<reference evidence="6" key="1">
    <citation type="submission" date="2020-05" db="EMBL/GenBank/DDBJ databases">
        <authorList>
            <person name="Chiriac C."/>
            <person name="Salcher M."/>
            <person name="Ghai R."/>
            <person name="Kavagutti S V."/>
        </authorList>
    </citation>
    <scope>NUCLEOTIDE SEQUENCE</scope>
</reference>
<dbReference type="InterPro" id="IPR029016">
    <property type="entry name" value="GAF-like_dom_sf"/>
</dbReference>
<protein>
    <submittedName>
        <fullName evidence="6">Unannotated protein</fullName>
    </submittedName>
</protein>
<evidence type="ECO:0000313" key="6">
    <source>
        <dbReference type="EMBL" id="CAB4692520.1"/>
    </source>
</evidence>
<dbReference type="PANTHER" id="PTHR34824">
    <property type="entry name" value="HEAT-INDUCIBLE TRANSCRIPTION REPRESSOR HRCA"/>
    <property type="match status" value="1"/>
</dbReference>
<dbReference type="Pfam" id="PF01628">
    <property type="entry name" value="HrcA"/>
    <property type="match status" value="1"/>
</dbReference>
<dbReference type="InterPro" id="IPR036388">
    <property type="entry name" value="WH-like_DNA-bd_sf"/>
</dbReference>
<accession>A0A6J6P009</accession>
<dbReference type="SUPFAM" id="SSF55781">
    <property type="entry name" value="GAF domain-like"/>
    <property type="match status" value="1"/>
</dbReference>
<proteinExistence type="inferred from homology"/>
<dbReference type="InterPro" id="IPR021153">
    <property type="entry name" value="HrcA_C"/>
</dbReference>
<dbReference type="Gene3D" id="3.30.390.60">
    <property type="entry name" value="Heat-inducible transcription repressor hrca homolog, domain 3"/>
    <property type="match status" value="1"/>
</dbReference>
<dbReference type="HAMAP" id="MF_00081">
    <property type="entry name" value="HrcA"/>
    <property type="match status" value="1"/>
</dbReference>
<sequence>MLTERQREILRRIIEAYVADGTPVGSKTLVERAGFDVSSSTMRAELAELERRGLLTHPHTSAGRIPTETGYREYVDDLLSQPETRPHELPLGLAETRAEVEEALQTTTEVLSQVTHLFALVSAPPLEAATVRHVEVLPLQPTVVMVVVITSTGGVAKQRYVFSAPVDPGLVTWAGDYLSERLVGVKLRSRILRGAFEDPELSPREAAFLAVIRGAFDAVEDDRRLYVGGAAGLLDDLRTEEIGAYRSLIEALEKRAALLEVLAESIDGRRPFARVGGELQTSGFSALALVGASYGIHNQTLGAVSLLGPLRMDYDKALRSVRSAAHELSRFVEDVYADE</sequence>
<name>A0A6J6P009_9ZZZZ</name>
<dbReference type="AlphaFoldDB" id="A0A6J6P009"/>
<keyword evidence="3" id="KW-0346">Stress response</keyword>
<dbReference type="NCBIfam" id="TIGR00331">
    <property type="entry name" value="hrcA"/>
    <property type="match status" value="1"/>
</dbReference>
<dbReference type="Gene3D" id="1.10.10.10">
    <property type="entry name" value="Winged helix-like DNA-binding domain superfamily/Winged helix DNA-binding domain"/>
    <property type="match status" value="1"/>
</dbReference>
<keyword evidence="4" id="KW-0804">Transcription</keyword>
<evidence type="ECO:0000259" key="5">
    <source>
        <dbReference type="Pfam" id="PF01628"/>
    </source>
</evidence>
<dbReference type="Gene3D" id="3.30.450.40">
    <property type="match status" value="1"/>
</dbReference>
<dbReference type="SUPFAM" id="SSF46785">
    <property type="entry name" value="Winged helix' DNA-binding domain"/>
    <property type="match status" value="1"/>
</dbReference>
<dbReference type="PANTHER" id="PTHR34824:SF1">
    <property type="entry name" value="HEAT-INDUCIBLE TRANSCRIPTION REPRESSOR HRCA"/>
    <property type="match status" value="1"/>
</dbReference>